<protein>
    <submittedName>
        <fullName evidence="1">Uncharacterized protein</fullName>
    </submittedName>
</protein>
<organism evidence="1 2">
    <name type="scientific">Catharanthus roseus</name>
    <name type="common">Madagascar periwinkle</name>
    <name type="synonym">Vinca rosea</name>
    <dbReference type="NCBI Taxonomy" id="4058"/>
    <lineage>
        <taxon>Eukaryota</taxon>
        <taxon>Viridiplantae</taxon>
        <taxon>Streptophyta</taxon>
        <taxon>Embryophyta</taxon>
        <taxon>Tracheophyta</taxon>
        <taxon>Spermatophyta</taxon>
        <taxon>Magnoliopsida</taxon>
        <taxon>eudicotyledons</taxon>
        <taxon>Gunneridae</taxon>
        <taxon>Pentapetalae</taxon>
        <taxon>asterids</taxon>
        <taxon>lamiids</taxon>
        <taxon>Gentianales</taxon>
        <taxon>Apocynaceae</taxon>
        <taxon>Rauvolfioideae</taxon>
        <taxon>Vinceae</taxon>
        <taxon>Catharanthinae</taxon>
        <taxon>Catharanthus</taxon>
    </lineage>
</organism>
<reference evidence="2" key="1">
    <citation type="journal article" date="2023" name="Nat. Plants">
        <title>Single-cell RNA sequencing provides a high-resolution roadmap for understanding the multicellular compartmentation of specialized metabolism.</title>
        <authorList>
            <person name="Sun S."/>
            <person name="Shen X."/>
            <person name="Li Y."/>
            <person name="Li Y."/>
            <person name="Wang S."/>
            <person name="Li R."/>
            <person name="Zhang H."/>
            <person name="Shen G."/>
            <person name="Guo B."/>
            <person name="Wei J."/>
            <person name="Xu J."/>
            <person name="St-Pierre B."/>
            <person name="Chen S."/>
            <person name="Sun C."/>
        </authorList>
    </citation>
    <scope>NUCLEOTIDE SEQUENCE [LARGE SCALE GENOMIC DNA]</scope>
</reference>
<sequence>MLDINLFREDKGHNPEIIRESQRRRFANVDIVDEVIQLDKEWRQRQYELDNLRKDFNRINKEVARLKIAGEDASEMIKSTDENKQLSAKKEAEVQEARAALYAKLEIIGNLVHDSVPISNDEANNAVIRTWGEKRTDPKLKNHVELVELLGIADTKKGANVAGGRGFYLKGDGVRLNQALINFGLDFLEKRKYTALHTPFFMRKDIMGKCAQLAQFDEELYKVIVVIELCITDIIFLTLMFICFVSLHMLGWDTTSVSPKYCSLRVRLNGRKGDRRVTGEGDDKYLIATAEQPLCAYHLDDWIHPSQLPIRYAGYSSCFRKEAGSHGRDTLGIFRVHQFEKVEQFCLTSPNGNDSWDMHEEMLKNSEEFYQMLKLPYQVVAIVSGALNDAAAKKYDLEAWFPASSTYRELVSCSNCTDYQSRKLEIRYGQKKSNEQAKQYVHLLNSTLTATERTMCCILENYQRENGVEIPEVLQPFMGGKTFIPFQTAPAPAPAPAKEVKGKKSKASSFEGR</sequence>
<keyword evidence="2" id="KW-1185">Reference proteome</keyword>
<proteinExistence type="predicted"/>
<gene>
    <name evidence="1" type="ORF">M9H77_25360</name>
</gene>
<dbReference type="Proteomes" id="UP001060085">
    <property type="component" value="Linkage Group LG06"/>
</dbReference>
<comment type="caution">
    <text evidence="1">The sequence shown here is derived from an EMBL/GenBank/DDBJ whole genome shotgun (WGS) entry which is preliminary data.</text>
</comment>
<name>A0ACC0A9D3_CATRO</name>
<accession>A0ACC0A9D3</accession>
<dbReference type="EMBL" id="CM044706">
    <property type="protein sequence ID" value="KAI5656567.1"/>
    <property type="molecule type" value="Genomic_DNA"/>
</dbReference>
<evidence type="ECO:0000313" key="2">
    <source>
        <dbReference type="Proteomes" id="UP001060085"/>
    </source>
</evidence>
<evidence type="ECO:0000313" key="1">
    <source>
        <dbReference type="EMBL" id="KAI5656567.1"/>
    </source>
</evidence>